<protein>
    <submittedName>
        <fullName evidence="2">DUF3054 domain-containing protein</fullName>
    </submittedName>
</protein>
<accession>A0A9D5U845</accession>
<feature type="transmembrane region" description="Helical" evidence="1">
    <location>
        <begin position="106"/>
        <end position="132"/>
    </location>
</feature>
<keyword evidence="1" id="KW-0812">Transmembrane</keyword>
<feature type="transmembrane region" description="Helical" evidence="1">
    <location>
        <begin position="20"/>
        <end position="37"/>
    </location>
</feature>
<evidence type="ECO:0000256" key="1">
    <source>
        <dbReference type="SAM" id="Phobius"/>
    </source>
</evidence>
<organism evidence="2 3">
    <name type="scientific">Oerskovia douganii</name>
    <dbReference type="NCBI Taxonomy" id="2762210"/>
    <lineage>
        <taxon>Bacteria</taxon>
        <taxon>Bacillati</taxon>
        <taxon>Actinomycetota</taxon>
        <taxon>Actinomycetes</taxon>
        <taxon>Micrococcales</taxon>
        <taxon>Cellulomonadaceae</taxon>
        <taxon>Oerskovia</taxon>
    </lineage>
</organism>
<evidence type="ECO:0000313" key="3">
    <source>
        <dbReference type="Proteomes" id="UP000822993"/>
    </source>
</evidence>
<keyword evidence="1" id="KW-0472">Membrane</keyword>
<dbReference type="RefSeq" id="WP_193719283.1">
    <property type="nucleotide sequence ID" value="NZ_JACSPN010000006.1"/>
</dbReference>
<dbReference type="EMBL" id="JACSPN010000006">
    <property type="protein sequence ID" value="MBE7699990.1"/>
    <property type="molecule type" value="Genomic_DNA"/>
</dbReference>
<keyword evidence="3" id="KW-1185">Reference proteome</keyword>
<dbReference type="InterPro" id="IPR021414">
    <property type="entry name" value="DUF3054"/>
</dbReference>
<dbReference type="Pfam" id="PF11255">
    <property type="entry name" value="DUF3054"/>
    <property type="match status" value="1"/>
</dbReference>
<comment type="caution">
    <text evidence="2">The sequence shown here is derived from an EMBL/GenBank/DDBJ whole genome shotgun (WGS) entry which is preliminary data.</text>
</comment>
<name>A0A9D5U845_9CELL</name>
<sequence>MTSTPATAPSPPRPTVRTGVVALAVVLDVVAVLAFATGGRATHSADSPLTAILTIAWPFLVGLAVGWVLLRAWRWPLAAWPTGVVLWVTTWVVGMALRWATGEGLATAFLVVSAAFLLATLVGWRLVALLVLKVRGRLSTS</sequence>
<proteinExistence type="predicted"/>
<feature type="transmembrane region" description="Helical" evidence="1">
    <location>
        <begin position="77"/>
        <end position="100"/>
    </location>
</feature>
<dbReference type="Proteomes" id="UP000822993">
    <property type="component" value="Unassembled WGS sequence"/>
</dbReference>
<reference evidence="2 3" key="1">
    <citation type="submission" date="2020-08" db="EMBL/GenBank/DDBJ databases">
        <title>A Genomic Blueprint of the Chicken Gut Microbiome.</title>
        <authorList>
            <person name="Gilroy R."/>
            <person name="Ravi A."/>
            <person name="Getino M."/>
            <person name="Pursley I."/>
            <person name="Horton D.L."/>
            <person name="Alikhan N.-F."/>
            <person name="Baker D."/>
            <person name="Gharbi K."/>
            <person name="Hall N."/>
            <person name="Watson M."/>
            <person name="Adriaenssens E.M."/>
            <person name="Foster-Nyarko E."/>
            <person name="Jarju S."/>
            <person name="Secka A."/>
            <person name="Antonio M."/>
            <person name="Oren A."/>
            <person name="Chaudhuri R."/>
            <person name="La Ragione R.M."/>
            <person name="Hildebrand F."/>
            <person name="Pallen M.J."/>
        </authorList>
    </citation>
    <scope>NUCLEOTIDE SEQUENCE [LARGE SCALE GENOMIC DNA]</scope>
    <source>
        <strain evidence="2 3">Sa1BUA8</strain>
    </source>
</reference>
<feature type="transmembrane region" description="Helical" evidence="1">
    <location>
        <begin position="49"/>
        <end position="70"/>
    </location>
</feature>
<dbReference type="AlphaFoldDB" id="A0A9D5U845"/>
<evidence type="ECO:0000313" key="2">
    <source>
        <dbReference type="EMBL" id="MBE7699990.1"/>
    </source>
</evidence>
<gene>
    <name evidence="2" type="ORF">H9623_06670</name>
</gene>
<keyword evidence="1" id="KW-1133">Transmembrane helix</keyword>